<dbReference type="eggNOG" id="ENOG502Z7TF">
    <property type="taxonomic scope" value="Bacteria"/>
</dbReference>
<name>A6GH28_9BACT</name>
<sequence length="423" mass="44797">MAPLDQAPTPVHPRVYGAPWARARFGAEADRCFAALHRCDPLADAVVEALAASAGSPGHLDLPALWRAWSEGGEALAKVGNAAGLSEAAAATLGALFAETSTLPEWAASLDTSSARRLFERVGIAGGLTLALRCLPGGYLAPAGNKALAFSGRLREQAPRRLAETTRFVAAVCEPGGLEPGAEGWVITLHVRIMHAQVRHLVRASGRWDAAAWAEPINQHDMLATMLLFSEVFIGGVERMGFVVAPEEAEAWVALWRLAAWLMGTEAALLPRDFAHAQALRLLIEDTQGPGDADSRALAEALVGGRSPVDRSAASPRGARAWVVRHAGEQLAQLRGAFATGLCRFLMGERAAAGLGLGPTPVFDSIFASVPALIGSFERARTLVPALEDEARRRGAAYWRWVVDASLAGVPASFERPARLGAR</sequence>
<dbReference type="PANTHER" id="PTHR37539:SF1">
    <property type="entry name" value="ER-BOUND OXYGENASE MPAB_MPAB'_RUBBER OXYGENASE CATALYTIC DOMAIN-CONTAINING PROTEIN"/>
    <property type="match status" value="1"/>
</dbReference>
<feature type="domain" description="ER-bound oxygenase mpaB/mpaB'/Rubber oxygenase catalytic" evidence="1">
    <location>
        <begin position="135"/>
        <end position="361"/>
    </location>
</feature>
<dbReference type="EMBL" id="ABCS01000114">
    <property type="protein sequence ID" value="EDM74806.1"/>
    <property type="molecule type" value="Genomic_DNA"/>
</dbReference>
<keyword evidence="3" id="KW-1185">Reference proteome</keyword>
<proteinExistence type="predicted"/>
<dbReference type="GO" id="GO:0016491">
    <property type="term" value="F:oxidoreductase activity"/>
    <property type="evidence" value="ECO:0007669"/>
    <property type="project" value="InterPro"/>
</dbReference>
<dbReference type="Proteomes" id="UP000005801">
    <property type="component" value="Unassembled WGS sequence"/>
</dbReference>
<gene>
    <name evidence="2" type="ORF">PPSIR1_14250</name>
</gene>
<evidence type="ECO:0000313" key="3">
    <source>
        <dbReference type="Proteomes" id="UP000005801"/>
    </source>
</evidence>
<dbReference type="AlphaFoldDB" id="A6GH28"/>
<dbReference type="InterPro" id="IPR037473">
    <property type="entry name" value="Lcp-like"/>
</dbReference>
<dbReference type="Pfam" id="PF09995">
    <property type="entry name" value="MPAB_Lcp_cat"/>
    <property type="match status" value="1"/>
</dbReference>
<comment type="caution">
    <text evidence="2">The sequence shown here is derived from an EMBL/GenBank/DDBJ whole genome shotgun (WGS) entry which is preliminary data.</text>
</comment>
<protein>
    <recommendedName>
        <fullName evidence="1">ER-bound oxygenase mpaB/mpaB'/Rubber oxygenase catalytic domain-containing protein</fullName>
    </recommendedName>
</protein>
<reference evidence="2 3" key="1">
    <citation type="submission" date="2007-06" db="EMBL/GenBank/DDBJ databases">
        <authorList>
            <person name="Shimkets L."/>
            <person name="Ferriera S."/>
            <person name="Johnson J."/>
            <person name="Kravitz S."/>
            <person name="Beeson K."/>
            <person name="Sutton G."/>
            <person name="Rogers Y.-H."/>
            <person name="Friedman R."/>
            <person name="Frazier M."/>
            <person name="Venter J.C."/>
        </authorList>
    </citation>
    <scope>NUCLEOTIDE SEQUENCE [LARGE SCALE GENOMIC DNA]</scope>
    <source>
        <strain evidence="2 3">SIR-1</strain>
    </source>
</reference>
<organism evidence="2 3">
    <name type="scientific">Plesiocystis pacifica SIR-1</name>
    <dbReference type="NCBI Taxonomy" id="391625"/>
    <lineage>
        <taxon>Bacteria</taxon>
        <taxon>Pseudomonadati</taxon>
        <taxon>Myxococcota</taxon>
        <taxon>Polyangia</taxon>
        <taxon>Nannocystales</taxon>
        <taxon>Nannocystaceae</taxon>
        <taxon>Plesiocystis</taxon>
    </lineage>
</organism>
<evidence type="ECO:0000313" key="2">
    <source>
        <dbReference type="EMBL" id="EDM74806.1"/>
    </source>
</evidence>
<accession>A6GH28</accession>
<dbReference type="STRING" id="391625.PPSIR1_14250"/>
<dbReference type="InterPro" id="IPR018713">
    <property type="entry name" value="MPAB/Lcp_cat_dom"/>
</dbReference>
<dbReference type="PANTHER" id="PTHR37539">
    <property type="entry name" value="SECRETED PROTEIN-RELATED"/>
    <property type="match status" value="1"/>
</dbReference>
<evidence type="ECO:0000259" key="1">
    <source>
        <dbReference type="Pfam" id="PF09995"/>
    </source>
</evidence>